<name>A0A2P4XQV1_9STRA</name>
<proteinExistence type="predicted"/>
<feature type="region of interest" description="Disordered" evidence="1">
    <location>
        <begin position="337"/>
        <end position="374"/>
    </location>
</feature>
<evidence type="ECO:0000313" key="3">
    <source>
        <dbReference type="EMBL" id="POM67914.1"/>
    </source>
</evidence>
<reference evidence="3 4" key="1">
    <citation type="journal article" date="2017" name="Genome Biol. Evol.">
        <title>Phytophthora megakarya and P. palmivora, closely related causal agents of cacao black pod rot, underwent increases in genome sizes and gene numbers by different mechanisms.</title>
        <authorList>
            <person name="Ali S.S."/>
            <person name="Shao J."/>
            <person name="Lary D.J."/>
            <person name="Kronmiller B."/>
            <person name="Shen D."/>
            <person name="Strem M.D."/>
            <person name="Amoako-Attah I."/>
            <person name="Akrofi A.Y."/>
            <person name="Begoude B.A."/>
            <person name="Ten Hoopen G.M."/>
            <person name="Coulibaly K."/>
            <person name="Kebe B.I."/>
            <person name="Melnick R.L."/>
            <person name="Guiltinan M.J."/>
            <person name="Tyler B.M."/>
            <person name="Meinhardt L.W."/>
            <person name="Bailey B.A."/>
        </authorList>
    </citation>
    <scope>NUCLEOTIDE SEQUENCE [LARGE SCALE GENOMIC DNA]</scope>
    <source>
        <strain evidence="4">sbr112.9</strain>
    </source>
</reference>
<evidence type="ECO:0000313" key="4">
    <source>
        <dbReference type="Proteomes" id="UP000237271"/>
    </source>
</evidence>
<feature type="domain" description="Ral GTPase-activating protein subunit alpha/beta N-terminal" evidence="2">
    <location>
        <begin position="144"/>
        <end position="205"/>
    </location>
</feature>
<dbReference type="EMBL" id="NCKW01008548">
    <property type="protein sequence ID" value="POM67914.1"/>
    <property type="molecule type" value="Genomic_DNA"/>
</dbReference>
<feature type="region of interest" description="Disordered" evidence="1">
    <location>
        <begin position="491"/>
        <end position="514"/>
    </location>
</feature>
<dbReference type="PANTHER" id="PTHR21344">
    <property type="entry name" value="RAL GTPASE-ACTIVATING PROTEIN SUBUNIT BETA"/>
    <property type="match status" value="1"/>
</dbReference>
<protein>
    <recommendedName>
        <fullName evidence="2">Ral GTPase-activating protein subunit alpha/beta N-terminal domain-containing protein</fullName>
    </recommendedName>
</protein>
<evidence type="ECO:0000259" key="2">
    <source>
        <dbReference type="Pfam" id="PF20412"/>
    </source>
</evidence>
<dbReference type="Pfam" id="PF20412">
    <property type="entry name" value="RALGAPB_N"/>
    <property type="match status" value="1"/>
</dbReference>
<dbReference type="OrthoDB" id="1749473at2759"/>
<accession>A0A2P4XQV1</accession>
<comment type="caution">
    <text evidence="3">The sequence shown here is derived from an EMBL/GenBank/DDBJ whole genome shotgun (WGS) entry which is preliminary data.</text>
</comment>
<evidence type="ECO:0000256" key="1">
    <source>
        <dbReference type="SAM" id="MobiDB-lite"/>
    </source>
</evidence>
<dbReference type="InterPro" id="IPR039930">
    <property type="entry name" value="RALGAPB"/>
</dbReference>
<feature type="non-terminal residue" evidence="3">
    <location>
        <position position="523"/>
    </location>
</feature>
<gene>
    <name evidence="3" type="ORF">PHPALM_15991</name>
</gene>
<dbReference type="GO" id="GO:0005096">
    <property type="term" value="F:GTPase activator activity"/>
    <property type="evidence" value="ECO:0007669"/>
    <property type="project" value="InterPro"/>
</dbReference>
<dbReference type="InterPro" id="IPR046859">
    <property type="entry name" value="RGPA/RALGAPB_N"/>
</dbReference>
<dbReference type="Proteomes" id="UP000237271">
    <property type="component" value="Unassembled WGS sequence"/>
</dbReference>
<dbReference type="PANTHER" id="PTHR21344:SF1">
    <property type="entry name" value="RAL GTPASE-ACTIVATING PROTEIN SUBUNIT BETA"/>
    <property type="match status" value="1"/>
</dbReference>
<feature type="compositionally biased region" description="Low complexity" evidence="1">
    <location>
        <begin position="357"/>
        <end position="367"/>
    </location>
</feature>
<dbReference type="AlphaFoldDB" id="A0A2P4XQV1"/>
<sequence length="523" mass="58346">MFLQWISKCELVPVSTDSYVLKKFSDKCQRGMCSMVVGYLTEENVDTQTVLPSGHHIRWAMEVLGHSFALPMEDSDVISGSLGIYQRWLGVDEESLNAKGKDQRPVCMQKVEQTFIQDMLGQMTLLFEERPSNGVPSGSAETNMATHVALCTKVLETFDALVKHRGPQLSNSTWDRLVRLILGAADGLLHNLRNQLGNQLCGQLCIYDRYRTVDLEENCGVYCKSFVVGGFIEWNAVTLGLTRSLMRQLHGRNVSKEIEIIWADNRQPSKFELESPMLAYSWYRLLRVIGHPSAIFDPDVYLAAVKGVSRLADEFARIEKVPRVQWEHVLGALNQAPNRDSPVFQGVQNGDNDGTDDLTTTTSPTTTEQPRAPPDVNTILRLLGPWLFDACLTRKPRFAAGRSEALRCLGKLLCHHSNGRSKRVNWAYSVRSLMALQNALLDDDDRIAASAVYNWSNVFGLYGNHTLRGAGVVAGPFHKAIERVFRAADRKDSSSSSNTKAEGRRGGDSFFVQDDQHIGGIPI</sequence>
<keyword evidence="4" id="KW-1185">Reference proteome</keyword>
<organism evidence="3 4">
    <name type="scientific">Phytophthora palmivora</name>
    <dbReference type="NCBI Taxonomy" id="4796"/>
    <lineage>
        <taxon>Eukaryota</taxon>
        <taxon>Sar</taxon>
        <taxon>Stramenopiles</taxon>
        <taxon>Oomycota</taxon>
        <taxon>Peronosporomycetes</taxon>
        <taxon>Peronosporales</taxon>
        <taxon>Peronosporaceae</taxon>
        <taxon>Phytophthora</taxon>
    </lineage>
</organism>